<feature type="domain" description="Condensin complex subunit 1 C-terminal" evidence="5">
    <location>
        <begin position="1"/>
        <end position="96"/>
    </location>
</feature>
<dbReference type="EMBL" id="GBHO01006624">
    <property type="protein sequence ID" value="JAG36980.1"/>
    <property type="molecule type" value="Transcribed_RNA"/>
</dbReference>
<dbReference type="Gene3D" id="1.25.10.10">
    <property type="entry name" value="Leucine-rich Repeat Variant"/>
    <property type="match status" value="1"/>
</dbReference>
<organism evidence="6">
    <name type="scientific">Lygus hesperus</name>
    <name type="common">Western plant bug</name>
    <dbReference type="NCBI Taxonomy" id="30085"/>
    <lineage>
        <taxon>Eukaryota</taxon>
        <taxon>Metazoa</taxon>
        <taxon>Ecdysozoa</taxon>
        <taxon>Arthropoda</taxon>
        <taxon>Hexapoda</taxon>
        <taxon>Insecta</taxon>
        <taxon>Pterygota</taxon>
        <taxon>Neoptera</taxon>
        <taxon>Paraneoptera</taxon>
        <taxon>Hemiptera</taxon>
        <taxon>Heteroptera</taxon>
        <taxon>Panheteroptera</taxon>
        <taxon>Cimicomorpha</taxon>
        <taxon>Miridae</taxon>
        <taxon>Mirini</taxon>
        <taxon>Lygus</taxon>
    </lineage>
</organism>
<evidence type="ECO:0000259" key="5">
    <source>
        <dbReference type="Pfam" id="PF12717"/>
    </source>
</evidence>
<dbReference type="AlphaFoldDB" id="A0A0A9Z584"/>
<dbReference type="GO" id="GO:0015031">
    <property type="term" value="P:protein transport"/>
    <property type="evidence" value="ECO:0007669"/>
    <property type="project" value="UniProtKB-KW"/>
</dbReference>
<keyword evidence="4" id="KW-0472">Membrane</keyword>
<evidence type="ECO:0000256" key="1">
    <source>
        <dbReference type="ARBA" id="ARBA00004308"/>
    </source>
</evidence>
<dbReference type="GO" id="GO:0012505">
    <property type="term" value="C:endomembrane system"/>
    <property type="evidence" value="ECO:0007669"/>
    <property type="project" value="UniProtKB-SubCell"/>
</dbReference>
<dbReference type="Pfam" id="PF12717">
    <property type="entry name" value="Cnd1"/>
    <property type="match status" value="1"/>
</dbReference>
<dbReference type="SUPFAM" id="SSF48371">
    <property type="entry name" value="ARM repeat"/>
    <property type="match status" value="1"/>
</dbReference>
<dbReference type="InterPro" id="IPR016024">
    <property type="entry name" value="ARM-type_fold"/>
</dbReference>
<evidence type="ECO:0000256" key="2">
    <source>
        <dbReference type="ARBA" id="ARBA00022448"/>
    </source>
</evidence>
<evidence type="ECO:0000256" key="3">
    <source>
        <dbReference type="ARBA" id="ARBA00022927"/>
    </source>
</evidence>
<dbReference type="InterPro" id="IPR026739">
    <property type="entry name" value="AP_beta"/>
</dbReference>
<dbReference type="PANTHER" id="PTHR11134">
    <property type="entry name" value="ADAPTOR COMPLEX SUBUNIT BETA FAMILY MEMBER"/>
    <property type="match status" value="1"/>
</dbReference>
<dbReference type="GO" id="GO:0016192">
    <property type="term" value="P:vesicle-mediated transport"/>
    <property type="evidence" value="ECO:0007669"/>
    <property type="project" value="InterPro"/>
</dbReference>
<accession>A0A0A9Z584</accession>
<comment type="subcellular location">
    <subcellularLocation>
        <location evidence="1">Endomembrane system</location>
    </subcellularLocation>
</comment>
<reference evidence="6" key="2">
    <citation type="submission" date="2014-07" db="EMBL/GenBank/DDBJ databases">
        <authorList>
            <person name="Hull J."/>
        </authorList>
    </citation>
    <scope>NUCLEOTIDE SEQUENCE</scope>
</reference>
<reference evidence="6" key="1">
    <citation type="journal article" date="2014" name="PLoS ONE">
        <title>Transcriptome-Based Identification of ABC Transporters in the Western Tarnished Plant Bug Lygus hesperus.</title>
        <authorList>
            <person name="Hull J.J."/>
            <person name="Chaney K."/>
            <person name="Geib S.M."/>
            <person name="Fabrick J.A."/>
            <person name="Brent C.S."/>
            <person name="Walsh D."/>
            <person name="Lavine L.C."/>
        </authorList>
    </citation>
    <scope>NUCLEOTIDE SEQUENCE</scope>
</reference>
<protein>
    <submittedName>
        <fullName evidence="6">AP-1 complex subunit beta</fullName>
    </submittedName>
</protein>
<dbReference type="InterPro" id="IPR011989">
    <property type="entry name" value="ARM-like"/>
</dbReference>
<keyword evidence="2" id="KW-0813">Transport</keyword>
<proteinExistence type="predicted"/>
<keyword evidence="3" id="KW-0653">Protein transport</keyword>
<sequence>MISDSNHTVVANVVAALVEISEVSGKDMFKINNEMLRRLLIALDACIEWGQVSILDFLAKYVPTPSKAEEIIERIIPKLKHANTAISMSTIKVIIKYLDIIKDSNPTLVQSLITQKLAPP</sequence>
<evidence type="ECO:0000256" key="4">
    <source>
        <dbReference type="ARBA" id="ARBA00023136"/>
    </source>
</evidence>
<dbReference type="InterPro" id="IPR032682">
    <property type="entry name" value="Cnd1_C"/>
</dbReference>
<evidence type="ECO:0000313" key="6">
    <source>
        <dbReference type="EMBL" id="JAG36980.1"/>
    </source>
</evidence>
<gene>
    <name evidence="6" type="primary">ap1b1_1</name>
    <name evidence="6" type="ORF">CM83_103754</name>
</gene>
<name>A0A0A9Z584_LYGHE</name>